<feature type="transmembrane region" description="Helical" evidence="1">
    <location>
        <begin position="105"/>
        <end position="127"/>
    </location>
</feature>
<dbReference type="RefSeq" id="WP_095641725.1">
    <property type="nucleotide sequence ID" value="NZ_LMVO01000001.1"/>
</dbReference>
<organism evidence="2 3">
    <name type="scientific">Methanocorpusculum parvum</name>
    <dbReference type="NCBI Taxonomy" id="2193"/>
    <lineage>
        <taxon>Archaea</taxon>
        <taxon>Methanobacteriati</taxon>
        <taxon>Methanobacteriota</taxon>
        <taxon>Stenosarchaea group</taxon>
        <taxon>Methanomicrobia</taxon>
        <taxon>Methanomicrobiales</taxon>
        <taxon>Methanocorpusculaceae</taxon>
        <taxon>Methanocorpusculum</taxon>
    </lineage>
</organism>
<keyword evidence="3" id="KW-1185">Reference proteome</keyword>
<keyword evidence="1" id="KW-0472">Membrane</keyword>
<accession>A0AAX0Q9W3</accession>
<keyword evidence="1" id="KW-1133">Transmembrane helix</keyword>
<dbReference type="AlphaFoldDB" id="A0AAX0Q9W3"/>
<evidence type="ECO:0008006" key="4">
    <source>
        <dbReference type="Google" id="ProtNLM"/>
    </source>
</evidence>
<evidence type="ECO:0000313" key="3">
    <source>
        <dbReference type="Proteomes" id="UP000243820"/>
    </source>
</evidence>
<dbReference type="Proteomes" id="UP000243820">
    <property type="component" value="Unassembled WGS sequence"/>
</dbReference>
<comment type="caution">
    <text evidence="2">The sequence shown here is derived from an EMBL/GenBank/DDBJ whole genome shotgun (WGS) entry which is preliminary data.</text>
</comment>
<evidence type="ECO:0000256" key="1">
    <source>
        <dbReference type="SAM" id="Phobius"/>
    </source>
</evidence>
<protein>
    <recommendedName>
        <fullName evidence="4">CRISPR-associated protein</fullName>
    </recommendedName>
</protein>
<reference evidence="2 3" key="1">
    <citation type="journal article" date="2017" name="BMC Genomics">
        <title>Genomic analysis of methanogenic archaea reveals a shift towards energy conservation.</title>
        <authorList>
            <person name="Gilmore S.P."/>
            <person name="Henske J.K."/>
            <person name="Sexton J.A."/>
            <person name="Solomon K.V."/>
            <person name="Seppala S."/>
            <person name="Yoo J.I."/>
            <person name="Huyett L.M."/>
            <person name="Pressman A."/>
            <person name="Cogan J.Z."/>
            <person name="Kivenson V."/>
            <person name="Peng X."/>
            <person name="Tan Y."/>
            <person name="Valentine D.L."/>
            <person name="O'Malley M.A."/>
        </authorList>
    </citation>
    <scope>NUCLEOTIDE SEQUENCE [LARGE SCALE GENOMIC DNA]</scope>
    <source>
        <strain evidence="2 3">XII</strain>
    </source>
</reference>
<sequence>MSNEHILFISAGASINKTYSITAEELKPTHVIVLVEESIFHDNEADSDFLKEEKPKIRLAIEGVRQQVELDGRREFSLVHLPRLDQDIIRGTILKIRNDHKDAQFSFNVTGGTALFSTSLFLMAIWLGGRVCITRIEDPFIELRIPKMSLKELEENPDLMKIIRILGGESKNKIRVSDKDDMRKTTSRIHDTWMRNKEILRELDVIKSVSERVGKNDQVNQTRDMKKLISWDLVEEKKEGRESLYRLTSDGIFAYNIFKEQ</sequence>
<evidence type="ECO:0000313" key="2">
    <source>
        <dbReference type="EMBL" id="PAV10337.1"/>
    </source>
</evidence>
<keyword evidence="1" id="KW-0812">Transmembrane</keyword>
<name>A0AAX0Q9W3_9EURY</name>
<proteinExistence type="predicted"/>
<gene>
    <name evidence="2" type="ORF">ASJ83_07775</name>
</gene>
<dbReference type="EMBL" id="LMVO01000001">
    <property type="protein sequence ID" value="PAV10337.1"/>
    <property type="molecule type" value="Genomic_DNA"/>
</dbReference>